<gene>
    <name evidence="1" type="ORF">PAPOLLO_LOCUS17969</name>
</gene>
<dbReference type="AlphaFoldDB" id="A0A8S3XGC0"/>
<protein>
    <submittedName>
        <fullName evidence="1">(apollo) hypothetical protein</fullName>
    </submittedName>
</protein>
<evidence type="ECO:0000313" key="2">
    <source>
        <dbReference type="Proteomes" id="UP000691718"/>
    </source>
</evidence>
<reference evidence="1" key="1">
    <citation type="submission" date="2021-04" db="EMBL/GenBank/DDBJ databases">
        <authorList>
            <person name="Tunstrom K."/>
        </authorList>
    </citation>
    <scope>NUCLEOTIDE SEQUENCE</scope>
</reference>
<evidence type="ECO:0000313" key="1">
    <source>
        <dbReference type="EMBL" id="CAG5023464.1"/>
    </source>
</evidence>
<keyword evidence="2" id="KW-1185">Reference proteome</keyword>
<name>A0A8S3XGC0_PARAO</name>
<proteinExistence type="predicted"/>
<dbReference type="Proteomes" id="UP000691718">
    <property type="component" value="Unassembled WGS sequence"/>
</dbReference>
<accession>A0A8S3XGC0</accession>
<sequence>MIIKYESAKIFFLKTLSISNGPVNEALKYRDELGNYTGKDGRGSRVPVNKTNLESKQKIIDHINSFPRLESHYCRKKSKRQYLESKLTIAKMYELYKEQLTTLNEEPCSFYVYKTIFGSKFNLSFFTPKKDLCITCTRYDSAGRPEHLKEEYDSHIARKNEAQQAKESDKQRSIIDDNYLVVTADMQSTLHIPVSGVGILYYTRKLNVQNYTIHTYKPPHEAFCITWNEINECPTKSTFITRKRRKLEEQKDGQGTEELMQVLKNYKMPPAYSSPLPISEGKKKDVNNLCAKGIIPQELHLWYQSLPTSKDVVDRILEPDVTEEGEEEVVD</sequence>
<comment type="caution">
    <text evidence="1">The sequence shown here is derived from an EMBL/GenBank/DDBJ whole genome shotgun (WGS) entry which is preliminary data.</text>
</comment>
<dbReference type="EMBL" id="CAJQZP010001153">
    <property type="protein sequence ID" value="CAG5023464.1"/>
    <property type="molecule type" value="Genomic_DNA"/>
</dbReference>
<dbReference type="PANTHER" id="PTHR10773:SF19">
    <property type="match status" value="1"/>
</dbReference>
<dbReference type="OrthoDB" id="7413644at2759"/>
<organism evidence="1 2">
    <name type="scientific">Parnassius apollo</name>
    <name type="common">Apollo butterfly</name>
    <name type="synonym">Papilio apollo</name>
    <dbReference type="NCBI Taxonomy" id="110799"/>
    <lineage>
        <taxon>Eukaryota</taxon>
        <taxon>Metazoa</taxon>
        <taxon>Ecdysozoa</taxon>
        <taxon>Arthropoda</taxon>
        <taxon>Hexapoda</taxon>
        <taxon>Insecta</taxon>
        <taxon>Pterygota</taxon>
        <taxon>Neoptera</taxon>
        <taxon>Endopterygota</taxon>
        <taxon>Lepidoptera</taxon>
        <taxon>Glossata</taxon>
        <taxon>Ditrysia</taxon>
        <taxon>Papilionoidea</taxon>
        <taxon>Papilionidae</taxon>
        <taxon>Parnassiinae</taxon>
        <taxon>Parnassini</taxon>
        <taxon>Parnassius</taxon>
        <taxon>Parnassius</taxon>
    </lineage>
</organism>
<dbReference type="PANTHER" id="PTHR10773">
    <property type="entry name" value="DNA-DIRECTED RNA POLYMERASES I, II, AND III SUBUNIT RPABC2"/>
    <property type="match status" value="1"/>
</dbReference>